<feature type="non-terminal residue" evidence="1">
    <location>
        <position position="32"/>
    </location>
</feature>
<reference evidence="1 2" key="1">
    <citation type="submission" date="2019-01" db="EMBL/GenBank/DDBJ databases">
        <authorList>
            <person name="Sayadi A."/>
        </authorList>
    </citation>
    <scope>NUCLEOTIDE SEQUENCE [LARGE SCALE GENOMIC DNA]</scope>
</reference>
<sequence length="32" mass="3565">MVTISRSKFLNDFEGHSQGHILPAAFYLSGLK</sequence>
<organism evidence="1 2">
    <name type="scientific">Callosobruchus maculatus</name>
    <name type="common">Southern cowpea weevil</name>
    <name type="synonym">Pulse bruchid</name>
    <dbReference type="NCBI Taxonomy" id="64391"/>
    <lineage>
        <taxon>Eukaryota</taxon>
        <taxon>Metazoa</taxon>
        <taxon>Ecdysozoa</taxon>
        <taxon>Arthropoda</taxon>
        <taxon>Hexapoda</taxon>
        <taxon>Insecta</taxon>
        <taxon>Pterygota</taxon>
        <taxon>Neoptera</taxon>
        <taxon>Endopterygota</taxon>
        <taxon>Coleoptera</taxon>
        <taxon>Polyphaga</taxon>
        <taxon>Cucujiformia</taxon>
        <taxon>Chrysomeloidea</taxon>
        <taxon>Chrysomelidae</taxon>
        <taxon>Bruchinae</taxon>
        <taxon>Bruchini</taxon>
        <taxon>Callosobruchus</taxon>
    </lineage>
</organism>
<proteinExistence type="predicted"/>
<gene>
    <name evidence="1" type="ORF">CALMAC_LOCUS7296</name>
</gene>
<dbReference type="Proteomes" id="UP000410492">
    <property type="component" value="Unassembled WGS sequence"/>
</dbReference>
<evidence type="ECO:0000313" key="1">
    <source>
        <dbReference type="EMBL" id="VEN44548.1"/>
    </source>
</evidence>
<name>A0A653C9F7_CALMS</name>
<dbReference type="EMBL" id="CAACVG010007265">
    <property type="protein sequence ID" value="VEN44548.1"/>
    <property type="molecule type" value="Genomic_DNA"/>
</dbReference>
<protein>
    <submittedName>
        <fullName evidence="1">Uncharacterized protein</fullName>
    </submittedName>
</protein>
<keyword evidence="2" id="KW-1185">Reference proteome</keyword>
<evidence type="ECO:0000313" key="2">
    <source>
        <dbReference type="Proteomes" id="UP000410492"/>
    </source>
</evidence>
<accession>A0A653C9F7</accession>
<dbReference type="AlphaFoldDB" id="A0A653C9F7"/>